<name>A0A5D2ALP6_GOSDA</name>
<evidence type="ECO:0000313" key="1">
    <source>
        <dbReference type="EMBL" id="TYG44776.1"/>
    </source>
</evidence>
<accession>A0A5D2ALP6</accession>
<dbReference type="EMBL" id="CM017711">
    <property type="protein sequence ID" value="TYG44776.1"/>
    <property type="molecule type" value="Genomic_DNA"/>
</dbReference>
<dbReference type="Proteomes" id="UP000323506">
    <property type="component" value="Chromosome D11"/>
</dbReference>
<keyword evidence="2" id="KW-1185">Reference proteome</keyword>
<organism evidence="1 2">
    <name type="scientific">Gossypium darwinii</name>
    <name type="common">Darwin's cotton</name>
    <name type="synonym">Gossypium barbadense var. darwinii</name>
    <dbReference type="NCBI Taxonomy" id="34276"/>
    <lineage>
        <taxon>Eukaryota</taxon>
        <taxon>Viridiplantae</taxon>
        <taxon>Streptophyta</taxon>
        <taxon>Embryophyta</taxon>
        <taxon>Tracheophyta</taxon>
        <taxon>Spermatophyta</taxon>
        <taxon>Magnoliopsida</taxon>
        <taxon>eudicotyledons</taxon>
        <taxon>Gunneridae</taxon>
        <taxon>Pentapetalae</taxon>
        <taxon>rosids</taxon>
        <taxon>malvids</taxon>
        <taxon>Malvales</taxon>
        <taxon>Malvaceae</taxon>
        <taxon>Malvoideae</taxon>
        <taxon>Gossypium</taxon>
    </lineage>
</organism>
<sequence>MRRFRLSCSKALRSHTRSPITTKRARTQLRNKGTRPAWRCTRADLARRHSTRGDLVWLQRKGRKLLNARVSLGIGPCKLG</sequence>
<dbReference type="AlphaFoldDB" id="A0A5D2ALP6"/>
<protein>
    <submittedName>
        <fullName evidence="1">Uncharacterized protein</fullName>
    </submittedName>
</protein>
<proteinExistence type="predicted"/>
<gene>
    <name evidence="1" type="ORF">ES288_D11G122000v1</name>
</gene>
<evidence type="ECO:0000313" key="2">
    <source>
        <dbReference type="Proteomes" id="UP000323506"/>
    </source>
</evidence>
<reference evidence="1 2" key="1">
    <citation type="submission" date="2019-06" db="EMBL/GenBank/DDBJ databases">
        <title>WGS assembly of Gossypium darwinii.</title>
        <authorList>
            <person name="Chen Z.J."/>
            <person name="Sreedasyam A."/>
            <person name="Ando A."/>
            <person name="Song Q."/>
            <person name="De L."/>
            <person name="Hulse-Kemp A."/>
            <person name="Ding M."/>
            <person name="Ye W."/>
            <person name="Kirkbride R."/>
            <person name="Jenkins J."/>
            <person name="Plott C."/>
            <person name="Lovell J."/>
            <person name="Lin Y.-M."/>
            <person name="Vaughn R."/>
            <person name="Liu B."/>
            <person name="Li W."/>
            <person name="Simpson S."/>
            <person name="Scheffler B."/>
            <person name="Saski C."/>
            <person name="Grover C."/>
            <person name="Hu G."/>
            <person name="Conover J."/>
            <person name="Carlson J."/>
            <person name="Shu S."/>
            <person name="Boston L."/>
            <person name="Williams M."/>
            <person name="Peterson D."/>
            <person name="Mcgee K."/>
            <person name="Jones D."/>
            <person name="Wendel J."/>
            <person name="Stelly D."/>
            <person name="Grimwood J."/>
            <person name="Schmutz J."/>
        </authorList>
    </citation>
    <scope>NUCLEOTIDE SEQUENCE [LARGE SCALE GENOMIC DNA]</scope>
    <source>
        <strain evidence="1">1808015.09</strain>
    </source>
</reference>